<dbReference type="Proteomes" id="UP000265515">
    <property type="component" value="Unassembled WGS sequence"/>
</dbReference>
<dbReference type="OrthoDB" id="10059025at2759"/>
<dbReference type="PANTHER" id="PTHR33376">
    <property type="match status" value="1"/>
</dbReference>
<feature type="chain" id="PRO_5017194550" description="TRAP transporter substrate-binding protein" evidence="2">
    <location>
        <begin position="25"/>
        <end position="397"/>
    </location>
</feature>
<reference evidence="3 4" key="1">
    <citation type="journal article" date="2018" name="Cell">
        <title>The Chara Genome: Secondary Complexity and Implications for Plant Terrestrialization.</title>
        <authorList>
            <person name="Nishiyama T."/>
            <person name="Sakayama H."/>
            <person name="Vries J.D."/>
            <person name="Buschmann H."/>
            <person name="Saint-Marcoux D."/>
            <person name="Ullrich K.K."/>
            <person name="Haas F.B."/>
            <person name="Vanderstraeten L."/>
            <person name="Becker D."/>
            <person name="Lang D."/>
            <person name="Vosolsobe S."/>
            <person name="Rombauts S."/>
            <person name="Wilhelmsson P.K.I."/>
            <person name="Janitza P."/>
            <person name="Kern R."/>
            <person name="Heyl A."/>
            <person name="Rumpler F."/>
            <person name="Villalobos L.I.A.C."/>
            <person name="Clay J.M."/>
            <person name="Skokan R."/>
            <person name="Toyoda A."/>
            <person name="Suzuki Y."/>
            <person name="Kagoshima H."/>
            <person name="Schijlen E."/>
            <person name="Tajeshwar N."/>
            <person name="Catarino B."/>
            <person name="Hetherington A.J."/>
            <person name="Saltykova A."/>
            <person name="Bonnot C."/>
            <person name="Breuninger H."/>
            <person name="Symeonidi A."/>
            <person name="Radhakrishnan G.V."/>
            <person name="Van Nieuwerburgh F."/>
            <person name="Deforce D."/>
            <person name="Chang C."/>
            <person name="Karol K.G."/>
            <person name="Hedrich R."/>
            <person name="Ulvskov P."/>
            <person name="Glockner G."/>
            <person name="Delwiche C.F."/>
            <person name="Petrasek J."/>
            <person name="Van de Peer Y."/>
            <person name="Friml J."/>
            <person name="Beilby M."/>
            <person name="Dolan L."/>
            <person name="Kohara Y."/>
            <person name="Sugano S."/>
            <person name="Fujiyama A."/>
            <person name="Delaux P.-M."/>
            <person name="Quint M."/>
            <person name="TheiBen G."/>
            <person name="Hagemann M."/>
            <person name="Harholt J."/>
            <person name="Dunand C."/>
            <person name="Zachgo S."/>
            <person name="Langdale J."/>
            <person name="Maumus F."/>
            <person name="Straeten D.V.D."/>
            <person name="Gould S.B."/>
            <person name="Rensing S.A."/>
        </authorList>
    </citation>
    <scope>NUCLEOTIDE SEQUENCE [LARGE SCALE GENOMIC DNA]</scope>
    <source>
        <strain evidence="3 4">S276</strain>
    </source>
</reference>
<dbReference type="Gramene" id="GBG76773">
    <property type="protein sequence ID" value="GBG76773"/>
    <property type="gene ID" value="CBR_g22989"/>
</dbReference>
<dbReference type="Pfam" id="PF03480">
    <property type="entry name" value="DctP"/>
    <property type="match status" value="1"/>
</dbReference>
<evidence type="ECO:0008006" key="5">
    <source>
        <dbReference type="Google" id="ProtNLM"/>
    </source>
</evidence>
<proteinExistence type="predicted"/>
<dbReference type="STRING" id="69332.A0A388L3J1"/>
<dbReference type="InterPro" id="IPR038404">
    <property type="entry name" value="TRAP_DctP_sf"/>
</dbReference>
<sequence>MGAARLLLPASLLLLLAAVSPVRGAAASSSYGGDKVGLPLLVAFADTPGLRNTTEAFAETVAKASAGKLFVSNITYGVSPANVLAAARDGRAFGLALHGMFAPDKNGVDIKTAQYLDNNLPFTLSVTQFASLLRHTPFGRFWRQVYEPLGIRAMYVGTLVGPQVGDWYKKPIAKLSDLRGLRMRYTGGPLNTLQAEILKEVGAEPVFVPLPQAKQALANGTLDALELLGVRVDLSAKIWEAGGRYLYYPGLQGPEAAHVLIPAKIADTPELEIALQRACDEAISVNYADYFGPAAQAAVKETRKNGVRVGRYPQEVIRGLFAAYRKVMARHREEQVRRGNRLGVEVLDEYDAYVRSVSDFDIMAAPEAQILPARDHVARYVGVQVPVAQRSSVCKRR</sequence>
<dbReference type="EMBL" id="BFEA01000253">
    <property type="protein sequence ID" value="GBG76773.1"/>
    <property type="molecule type" value="Genomic_DNA"/>
</dbReference>
<evidence type="ECO:0000256" key="1">
    <source>
        <dbReference type="ARBA" id="ARBA00022729"/>
    </source>
</evidence>
<keyword evidence="4" id="KW-1185">Reference proteome</keyword>
<comment type="caution">
    <text evidence="3">The sequence shown here is derived from an EMBL/GenBank/DDBJ whole genome shotgun (WGS) entry which is preliminary data.</text>
</comment>
<protein>
    <recommendedName>
        <fullName evidence="5">TRAP transporter substrate-binding protein</fullName>
    </recommendedName>
</protein>
<dbReference type="Gene3D" id="3.40.190.170">
    <property type="entry name" value="Bacterial extracellular solute-binding protein, family 7"/>
    <property type="match status" value="1"/>
</dbReference>
<evidence type="ECO:0000256" key="2">
    <source>
        <dbReference type="SAM" id="SignalP"/>
    </source>
</evidence>
<evidence type="ECO:0000313" key="3">
    <source>
        <dbReference type="EMBL" id="GBG76773.1"/>
    </source>
</evidence>
<organism evidence="3 4">
    <name type="scientific">Chara braunii</name>
    <name type="common">Braun's stonewort</name>
    <dbReference type="NCBI Taxonomy" id="69332"/>
    <lineage>
        <taxon>Eukaryota</taxon>
        <taxon>Viridiplantae</taxon>
        <taxon>Streptophyta</taxon>
        <taxon>Charophyceae</taxon>
        <taxon>Charales</taxon>
        <taxon>Characeae</taxon>
        <taxon>Chara</taxon>
    </lineage>
</organism>
<keyword evidence="1 2" id="KW-0732">Signal</keyword>
<feature type="signal peptide" evidence="2">
    <location>
        <begin position="1"/>
        <end position="24"/>
    </location>
</feature>
<accession>A0A388L3J1</accession>
<name>A0A388L3J1_CHABU</name>
<dbReference type="AlphaFoldDB" id="A0A388L3J1"/>
<dbReference type="Gene3D" id="3.40.190.10">
    <property type="entry name" value="Periplasmic binding protein-like II"/>
    <property type="match status" value="1"/>
</dbReference>
<evidence type="ECO:0000313" key="4">
    <source>
        <dbReference type="Proteomes" id="UP000265515"/>
    </source>
</evidence>
<gene>
    <name evidence="3" type="ORF">CBR_g22989</name>
</gene>
<dbReference type="InterPro" id="IPR018389">
    <property type="entry name" value="DctP_fam"/>
</dbReference>
<dbReference type="GO" id="GO:0055085">
    <property type="term" value="P:transmembrane transport"/>
    <property type="evidence" value="ECO:0007669"/>
    <property type="project" value="InterPro"/>
</dbReference>
<dbReference type="PANTHER" id="PTHR33376:SF5">
    <property type="entry name" value="EXTRACYTOPLASMIC SOLUTE RECEPTOR PROTEIN"/>
    <property type="match status" value="1"/>
</dbReference>